<evidence type="ECO:0000313" key="3">
    <source>
        <dbReference type="Proteomes" id="UP000614601"/>
    </source>
</evidence>
<organism evidence="2 3">
    <name type="scientific">Bursaphelenchus okinawaensis</name>
    <dbReference type="NCBI Taxonomy" id="465554"/>
    <lineage>
        <taxon>Eukaryota</taxon>
        <taxon>Metazoa</taxon>
        <taxon>Ecdysozoa</taxon>
        <taxon>Nematoda</taxon>
        <taxon>Chromadorea</taxon>
        <taxon>Rhabditida</taxon>
        <taxon>Tylenchina</taxon>
        <taxon>Tylenchomorpha</taxon>
        <taxon>Aphelenchoidea</taxon>
        <taxon>Aphelenchoididae</taxon>
        <taxon>Bursaphelenchus</taxon>
    </lineage>
</organism>
<sequence>MSSSGWKHNSVTVNYEIYNGMSGRSVMLCEDGETIESTINKLLKGTGIKEPKYIVDMLVIKQGEFVTYSGKMSAYDVSRTCVIDGYTYDLKISLVIQVKVTVKTSHHTTDWMSNPTFYTVTISNKATVNDLFQKAVKEEAMRKFGYLAFRVKHNVELGHSEFSSVTPDDPIDPSYNYGYMIRSLQDMVFEHKQLEFSKRYESVCFPKRRSKSPVKVKKMQLKRPKKVKCNYTALQNQMNEAFARIRELEKQSKKIAELQGRVSHSLDDLETKSLAQQLAKVNIQKGDEVKMGNLNIEKEIEAEMDKLSIHKTEEPETANVKIEKKEEPQPTRYRFKKREPRAISDDYVFVDPNLHFSLC</sequence>
<dbReference type="AlphaFoldDB" id="A0A811LKM7"/>
<feature type="coiled-coil region" evidence="1">
    <location>
        <begin position="231"/>
        <end position="258"/>
    </location>
</feature>
<accession>A0A811LKM7</accession>
<name>A0A811LKM7_9BILA</name>
<protein>
    <submittedName>
        <fullName evidence="2">Uncharacterized protein</fullName>
    </submittedName>
</protein>
<comment type="caution">
    <text evidence="2">The sequence shown here is derived from an EMBL/GenBank/DDBJ whole genome shotgun (WGS) entry which is preliminary data.</text>
</comment>
<gene>
    <name evidence="2" type="ORF">BOKJ2_LOCUS12471</name>
</gene>
<proteinExistence type="predicted"/>
<evidence type="ECO:0000256" key="1">
    <source>
        <dbReference type="SAM" id="Coils"/>
    </source>
</evidence>
<dbReference type="Proteomes" id="UP000783686">
    <property type="component" value="Unassembled WGS sequence"/>
</dbReference>
<dbReference type="EMBL" id="CAJFCW020000006">
    <property type="protein sequence ID" value="CAG9124008.1"/>
    <property type="molecule type" value="Genomic_DNA"/>
</dbReference>
<keyword evidence="3" id="KW-1185">Reference proteome</keyword>
<keyword evidence="1" id="KW-0175">Coiled coil</keyword>
<reference evidence="2" key="1">
    <citation type="submission" date="2020-09" db="EMBL/GenBank/DDBJ databases">
        <authorList>
            <person name="Kikuchi T."/>
        </authorList>
    </citation>
    <scope>NUCLEOTIDE SEQUENCE</scope>
    <source>
        <strain evidence="2">SH1</strain>
    </source>
</reference>
<dbReference type="EMBL" id="CAJFDH010000006">
    <property type="protein sequence ID" value="CAD5228024.1"/>
    <property type="molecule type" value="Genomic_DNA"/>
</dbReference>
<evidence type="ECO:0000313" key="2">
    <source>
        <dbReference type="EMBL" id="CAD5228024.1"/>
    </source>
</evidence>
<dbReference type="Proteomes" id="UP000614601">
    <property type="component" value="Unassembled WGS sequence"/>
</dbReference>